<dbReference type="EMBL" id="LAZR01020850">
    <property type="protein sequence ID" value="KKL87387.1"/>
    <property type="molecule type" value="Genomic_DNA"/>
</dbReference>
<gene>
    <name evidence="1" type="ORF">LCGC14_1935260</name>
</gene>
<comment type="caution">
    <text evidence="1">The sequence shown here is derived from an EMBL/GenBank/DDBJ whole genome shotgun (WGS) entry which is preliminary data.</text>
</comment>
<reference evidence="1" key="1">
    <citation type="journal article" date="2015" name="Nature">
        <title>Complex archaea that bridge the gap between prokaryotes and eukaryotes.</title>
        <authorList>
            <person name="Spang A."/>
            <person name="Saw J.H."/>
            <person name="Jorgensen S.L."/>
            <person name="Zaremba-Niedzwiedzka K."/>
            <person name="Martijn J."/>
            <person name="Lind A.E."/>
            <person name="van Eijk R."/>
            <person name="Schleper C."/>
            <person name="Guy L."/>
            <person name="Ettema T.J."/>
        </authorList>
    </citation>
    <scope>NUCLEOTIDE SEQUENCE</scope>
</reference>
<accession>A0A0F9IJG5</accession>
<evidence type="ECO:0000313" key="1">
    <source>
        <dbReference type="EMBL" id="KKL87387.1"/>
    </source>
</evidence>
<dbReference type="AlphaFoldDB" id="A0A0F9IJG5"/>
<name>A0A0F9IJG5_9ZZZZ</name>
<sequence>MTGDYREALELTTLDTLDDKKTPDTIPAQRETVINSVPIDTPVTMQSIIKNIKNIKNMGSENITNHQIKHIIAQAVRDGTIIKSSNILDGRRRLYRRTGVMG</sequence>
<organism evidence="1">
    <name type="scientific">marine sediment metagenome</name>
    <dbReference type="NCBI Taxonomy" id="412755"/>
    <lineage>
        <taxon>unclassified sequences</taxon>
        <taxon>metagenomes</taxon>
        <taxon>ecological metagenomes</taxon>
    </lineage>
</organism>
<proteinExistence type="predicted"/>
<protein>
    <submittedName>
        <fullName evidence="1">Uncharacterized protein</fullName>
    </submittedName>
</protein>